<proteinExistence type="predicted"/>
<dbReference type="AlphaFoldDB" id="W4K1Y3"/>
<dbReference type="EMBL" id="KI925460">
    <property type="protein sequence ID" value="ETW79749.1"/>
    <property type="molecule type" value="Genomic_DNA"/>
</dbReference>
<evidence type="ECO:0000256" key="1">
    <source>
        <dbReference type="SAM" id="MobiDB-lite"/>
    </source>
</evidence>
<dbReference type="Proteomes" id="UP000030671">
    <property type="component" value="Unassembled WGS sequence"/>
</dbReference>
<dbReference type="GeneID" id="20676304"/>
<keyword evidence="3" id="KW-1185">Reference proteome</keyword>
<dbReference type="HOGENOM" id="CLU_1759047_0_0_1"/>
<feature type="region of interest" description="Disordered" evidence="1">
    <location>
        <begin position="91"/>
        <end position="132"/>
    </location>
</feature>
<gene>
    <name evidence="2" type="ORF">HETIRDRAFT_452842</name>
</gene>
<evidence type="ECO:0000313" key="3">
    <source>
        <dbReference type="Proteomes" id="UP000030671"/>
    </source>
</evidence>
<organism evidence="2 3">
    <name type="scientific">Heterobasidion irregulare (strain TC 32-1)</name>
    <dbReference type="NCBI Taxonomy" id="747525"/>
    <lineage>
        <taxon>Eukaryota</taxon>
        <taxon>Fungi</taxon>
        <taxon>Dikarya</taxon>
        <taxon>Basidiomycota</taxon>
        <taxon>Agaricomycotina</taxon>
        <taxon>Agaricomycetes</taxon>
        <taxon>Russulales</taxon>
        <taxon>Bondarzewiaceae</taxon>
        <taxon>Heterobasidion</taxon>
        <taxon>Heterobasidion annosum species complex</taxon>
    </lineage>
</organism>
<protein>
    <submittedName>
        <fullName evidence="2">Uncharacterized protein</fullName>
    </submittedName>
</protein>
<reference evidence="2 3" key="1">
    <citation type="journal article" date="2012" name="New Phytol.">
        <title>Insight into trade-off between wood decay and parasitism from the genome of a fungal forest pathogen.</title>
        <authorList>
            <person name="Olson A."/>
            <person name="Aerts A."/>
            <person name="Asiegbu F."/>
            <person name="Belbahri L."/>
            <person name="Bouzid O."/>
            <person name="Broberg A."/>
            <person name="Canback B."/>
            <person name="Coutinho P.M."/>
            <person name="Cullen D."/>
            <person name="Dalman K."/>
            <person name="Deflorio G."/>
            <person name="van Diepen L.T."/>
            <person name="Dunand C."/>
            <person name="Duplessis S."/>
            <person name="Durling M."/>
            <person name="Gonthier P."/>
            <person name="Grimwood J."/>
            <person name="Fossdal C.G."/>
            <person name="Hansson D."/>
            <person name="Henrissat B."/>
            <person name="Hietala A."/>
            <person name="Himmelstrand K."/>
            <person name="Hoffmeister D."/>
            <person name="Hogberg N."/>
            <person name="James T.Y."/>
            <person name="Karlsson M."/>
            <person name="Kohler A."/>
            <person name="Kues U."/>
            <person name="Lee Y.H."/>
            <person name="Lin Y.C."/>
            <person name="Lind M."/>
            <person name="Lindquist E."/>
            <person name="Lombard V."/>
            <person name="Lucas S."/>
            <person name="Lunden K."/>
            <person name="Morin E."/>
            <person name="Murat C."/>
            <person name="Park J."/>
            <person name="Raffaello T."/>
            <person name="Rouze P."/>
            <person name="Salamov A."/>
            <person name="Schmutz J."/>
            <person name="Solheim H."/>
            <person name="Stahlberg J."/>
            <person name="Velez H."/>
            <person name="de Vries R.P."/>
            <person name="Wiebenga A."/>
            <person name="Woodward S."/>
            <person name="Yakovlev I."/>
            <person name="Garbelotto M."/>
            <person name="Martin F."/>
            <person name="Grigoriev I.V."/>
            <person name="Stenlid J."/>
        </authorList>
    </citation>
    <scope>NUCLEOTIDE SEQUENCE [LARGE SCALE GENOMIC DNA]</scope>
    <source>
        <strain evidence="2 3">TC 32-1</strain>
    </source>
</reference>
<dbReference type="InParanoid" id="W4K1Y3"/>
<dbReference type="RefSeq" id="XP_009548306.1">
    <property type="nucleotide sequence ID" value="XM_009550011.1"/>
</dbReference>
<evidence type="ECO:0000313" key="2">
    <source>
        <dbReference type="EMBL" id="ETW79749.1"/>
    </source>
</evidence>
<sequence length="148" mass="15445">MAPFQSRSHVPFTSSFTAIGRPLPPSCQSSPVAPAAFCHLLFFGSFLAHCLVGPAGTGSGSGSGTGSGTISTACPALSTVAEDPQRRNTFQLQASPASASEFRGAKPPRSPARGFISLQRQPDPGLMRRRSRPICAHRHARTCPSATP</sequence>
<accession>W4K1Y3</accession>
<dbReference type="KEGG" id="hir:HETIRDRAFT_452842"/>
<name>W4K1Y3_HETIT</name>